<name>A0AAD9P711_RIDPI</name>
<keyword evidence="11" id="KW-0675">Receptor</keyword>
<feature type="domain" description="Neurotransmitter-gated ion-channel transmembrane" evidence="19">
    <location>
        <begin position="164"/>
        <end position="397"/>
    </location>
</feature>
<keyword evidence="10" id="KW-1015">Disulfide bond</keyword>
<keyword evidence="5" id="KW-0732">Signal</keyword>
<keyword evidence="15 17" id="KW-0407">Ion channel</keyword>
<keyword evidence="9 17" id="KW-0472">Membrane</keyword>
<dbReference type="FunFam" id="1.20.58.390:FF:000022">
    <property type="entry name" value="Nicotinic acetylcholine receptor subunit alpha4"/>
    <property type="match status" value="1"/>
</dbReference>
<dbReference type="CDD" id="cd19064">
    <property type="entry name" value="LGIC_TM_nAChR"/>
    <property type="match status" value="1"/>
</dbReference>
<dbReference type="InterPro" id="IPR018000">
    <property type="entry name" value="Neurotransmitter_ion_chnl_CS"/>
</dbReference>
<comment type="caution">
    <text evidence="20">The sequence shown here is derived from an EMBL/GenBank/DDBJ whole genome shotgun (WGS) entry which is preliminary data.</text>
</comment>
<dbReference type="FunFam" id="2.70.170.10:FF:000013">
    <property type="entry name" value="Acetylcholine receptor subunit alpha"/>
    <property type="match status" value="1"/>
</dbReference>
<dbReference type="Gene3D" id="1.20.58.390">
    <property type="entry name" value="Neurotransmitter-gated ion-channel transmembrane domain"/>
    <property type="match status" value="2"/>
</dbReference>
<feature type="domain" description="Neurotransmitter-gated ion-channel ligand-binding" evidence="18">
    <location>
        <begin position="2"/>
        <end position="157"/>
    </location>
</feature>
<keyword evidence="21" id="KW-1185">Reference proteome</keyword>
<evidence type="ECO:0000256" key="8">
    <source>
        <dbReference type="ARBA" id="ARBA00023065"/>
    </source>
</evidence>
<organism evidence="20 21">
    <name type="scientific">Ridgeia piscesae</name>
    <name type="common">Tubeworm</name>
    <dbReference type="NCBI Taxonomy" id="27915"/>
    <lineage>
        <taxon>Eukaryota</taxon>
        <taxon>Metazoa</taxon>
        <taxon>Spiralia</taxon>
        <taxon>Lophotrochozoa</taxon>
        <taxon>Annelida</taxon>
        <taxon>Polychaeta</taxon>
        <taxon>Sedentaria</taxon>
        <taxon>Canalipalpata</taxon>
        <taxon>Sabellida</taxon>
        <taxon>Siboglinidae</taxon>
        <taxon>Ridgeia</taxon>
    </lineage>
</organism>
<evidence type="ECO:0000256" key="6">
    <source>
        <dbReference type="ARBA" id="ARBA00022989"/>
    </source>
</evidence>
<dbReference type="InterPro" id="IPR038050">
    <property type="entry name" value="Neuro_actylchol_rec"/>
</dbReference>
<dbReference type="FunFam" id="1.20.58.390:FF:000142">
    <property type="entry name" value="Uncharacterized protein"/>
    <property type="match status" value="1"/>
</dbReference>
<evidence type="ECO:0000256" key="2">
    <source>
        <dbReference type="ARBA" id="ARBA00022448"/>
    </source>
</evidence>
<keyword evidence="8 17" id="KW-0406">Ion transport</keyword>
<dbReference type="PRINTS" id="PR00254">
    <property type="entry name" value="NICOTINICR"/>
</dbReference>
<evidence type="ECO:0000256" key="14">
    <source>
        <dbReference type="ARBA" id="ARBA00023286"/>
    </source>
</evidence>
<feature type="transmembrane region" description="Helical" evidence="17">
    <location>
        <begin position="189"/>
        <end position="211"/>
    </location>
</feature>
<evidence type="ECO:0000256" key="17">
    <source>
        <dbReference type="RuleBase" id="RU000687"/>
    </source>
</evidence>
<evidence type="ECO:0000256" key="13">
    <source>
        <dbReference type="ARBA" id="ARBA00023257"/>
    </source>
</evidence>
<reference evidence="20" key="1">
    <citation type="journal article" date="2023" name="Mol. Biol. Evol.">
        <title>Third-Generation Sequencing Reveals the Adaptive Role of the Epigenome in Three Deep-Sea Polychaetes.</title>
        <authorList>
            <person name="Perez M."/>
            <person name="Aroh O."/>
            <person name="Sun Y."/>
            <person name="Lan Y."/>
            <person name="Juniper S.K."/>
            <person name="Young C.R."/>
            <person name="Angers B."/>
            <person name="Qian P.Y."/>
        </authorList>
    </citation>
    <scope>NUCLEOTIDE SEQUENCE</scope>
    <source>
        <strain evidence="20">R07B-5</strain>
    </source>
</reference>
<evidence type="ECO:0000256" key="5">
    <source>
        <dbReference type="ARBA" id="ARBA00022729"/>
    </source>
</evidence>
<dbReference type="GO" id="GO:0007271">
    <property type="term" value="P:synaptic transmission, cholinergic"/>
    <property type="evidence" value="ECO:0007669"/>
    <property type="project" value="UniProtKB-ARBA"/>
</dbReference>
<keyword evidence="4 17" id="KW-0812">Transmembrane</keyword>
<dbReference type="InterPro" id="IPR002394">
    <property type="entry name" value="Nicotinic_acetylcholine_rcpt"/>
</dbReference>
<dbReference type="Pfam" id="PF02932">
    <property type="entry name" value="Neur_chan_memb"/>
    <property type="match status" value="1"/>
</dbReference>
<dbReference type="EMBL" id="JAODUO010000108">
    <property type="protein sequence ID" value="KAK2189349.1"/>
    <property type="molecule type" value="Genomic_DNA"/>
</dbReference>
<dbReference type="InterPro" id="IPR006201">
    <property type="entry name" value="Neur_channel"/>
</dbReference>
<dbReference type="GO" id="GO:0045211">
    <property type="term" value="C:postsynaptic membrane"/>
    <property type="evidence" value="ECO:0007669"/>
    <property type="project" value="UniProtKB-SubCell"/>
</dbReference>
<dbReference type="SUPFAM" id="SSF90112">
    <property type="entry name" value="Neurotransmitter-gated ion-channel transmembrane pore"/>
    <property type="match status" value="1"/>
</dbReference>
<evidence type="ECO:0000256" key="12">
    <source>
        <dbReference type="ARBA" id="ARBA00023180"/>
    </source>
</evidence>
<dbReference type="Pfam" id="PF02931">
    <property type="entry name" value="Neur_chan_LBD"/>
    <property type="match status" value="1"/>
</dbReference>
<keyword evidence="7" id="KW-0770">Synapse</keyword>
<feature type="transmembrane region" description="Helical" evidence="17">
    <location>
        <begin position="223"/>
        <end position="246"/>
    </location>
</feature>
<dbReference type="InterPro" id="IPR036719">
    <property type="entry name" value="Neuro-gated_channel_TM_sf"/>
</dbReference>
<keyword evidence="12" id="KW-0325">Glycoprotein</keyword>
<dbReference type="Gene3D" id="2.70.170.10">
    <property type="entry name" value="Neurotransmitter-gated ion-channel ligand-binding domain"/>
    <property type="match status" value="1"/>
</dbReference>
<evidence type="ECO:0000256" key="7">
    <source>
        <dbReference type="ARBA" id="ARBA00023018"/>
    </source>
</evidence>
<protein>
    <submittedName>
        <fullName evidence="20">Uncharacterized protein</fullName>
    </submittedName>
</protein>
<dbReference type="Proteomes" id="UP001209878">
    <property type="component" value="Unassembled WGS sequence"/>
</dbReference>
<evidence type="ECO:0000256" key="3">
    <source>
        <dbReference type="ARBA" id="ARBA00022475"/>
    </source>
</evidence>
<evidence type="ECO:0000313" key="21">
    <source>
        <dbReference type="Proteomes" id="UP001209878"/>
    </source>
</evidence>
<evidence type="ECO:0000313" key="20">
    <source>
        <dbReference type="EMBL" id="KAK2189349.1"/>
    </source>
</evidence>
<keyword evidence="13" id="KW-0628">Postsynaptic cell membrane</keyword>
<feature type="transmembrane region" description="Helical" evidence="17">
    <location>
        <begin position="381"/>
        <end position="399"/>
    </location>
</feature>
<dbReference type="GO" id="GO:0004888">
    <property type="term" value="F:transmembrane signaling receptor activity"/>
    <property type="evidence" value="ECO:0007669"/>
    <property type="project" value="InterPro"/>
</dbReference>
<feature type="transmembrane region" description="Helical" evidence="17">
    <location>
        <begin position="158"/>
        <end position="183"/>
    </location>
</feature>
<dbReference type="PROSITE" id="PS00236">
    <property type="entry name" value="NEUROTR_ION_CHANNEL"/>
    <property type="match status" value="1"/>
</dbReference>
<dbReference type="InterPro" id="IPR006202">
    <property type="entry name" value="Neur_chan_lig-bd"/>
</dbReference>
<sequence>MWNPAEYGGVERLYVPSNEIWLPDIVLYNSADGNFTVRLMTKATIKSNGLVVWKPPAIYKSLCPIDVEFFPFDEQRCTLKIGSWSFDGYAVDIRHKDLPSSSNDLDEVPMGIDLDDYYSSTEWDLLAVPAKKYEKFYPCCAEPYPDIKFNITIRRKTLFYTVNLILPCVAICSVTLLVFYIPANSGEKITMGITILNSLNIFLLLVAEINPPTSLATPLIGKYLLFTMVLVTCSIIVTVFVLNIHFRSPSTHIMSPWIRELFLNVLPRLLLMQRPQAQGDLYHAPVSLRTYDGDPYRGERGRRDTSTDTILRNHRYGSLRSTAREDGLMRDTDRSISSHMPSNVMQAMIGVSFIADHMKQQDEFNRVKQDWQFVAMVLDRLFLWIFTAACLVGTFGIIIQAPTLYDGRPALAQ</sequence>
<evidence type="ECO:0000256" key="11">
    <source>
        <dbReference type="ARBA" id="ARBA00023170"/>
    </source>
</evidence>
<accession>A0AAD9P711</accession>
<keyword evidence="2 17" id="KW-0813">Transport</keyword>
<keyword evidence="6 17" id="KW-1133">Transmembrane helix</keyword>
<dbReference type="PRINTS" id="PR00252">
    <property type="entry name" value="NRIONCHANNEL"/>
</dbReference>
<evidence type="ECO:0000256" key="16">
    <source>
        <dbReference type="ARBA" id="ARBA00034104"/>
    </source>
</evidence>
<evidence type="ECO:0000259" key="18">
    <source>
        <dbReference type="Pfam" id="PF02931"/>
    </source>
</evidence>
<dbReference type="PANTHER" id="PTHR18945">
    <property type="entry name" value="NEUROTRANSMITTER GATED ION CHANNEL"/>
    <property type="match status" value="1"/>
</dbReference>
<evidence type="ECO:0000256" key="4">
    <source>
        <dbReference type="ARBA" id="ARBA00022692"/>
    </source>
</evidence>
<gene>
    <name evidence="20" type="ORF">NP493_108g00036</name>
</gene>
<evidence type="ECO:0000259" key="19">
    <source>
        <dbReference type="Pfam" id="PF02932"/>
    </source>
</evidence>
<dbReference type="GO" id="GO:0022848">
    <property type="term" value="F:acetylcholine-gated monoatomic cation-selective channel activity"/>
    <property type="evidence" value="ECO:0007669"/>
    <property type="project" value="InterPro"/>
</dbReference>
<evidence type="ECO:0000256" key="10">
    <source>
        <dbReference type="ARBA" id="ARBA00023157"/>
    </source>
</evidence>
<comment type="subcellular location">
    <subcellularLocation>
        <location evidence="16">Postsynaptic cell membrane</location>
        <topology evidence="16">Multi-pass membrane protein</topology>
    </subcellularLocation>
</comment>
<evidence type="ECO:0000256" key="9">
    <source>
        <dbReference type="ARBA" id="ARBA00023136"/>
    </source>
</evidence>
<proteinExistence type="inferred from homology"/>
<keyword evidence="14" id="KW-1071">Ligand-gated ion channel</keyword>
<dbReference type="InterPro" id="IPR036734">
    <property type="entry name" value="Neur_chan_lig-bd_sf"/>
</dbReference>
<evidence type="ECO:0000256" key="1">
    <source>
        <dbReference type="ARBA" id="ARBA00009237"/>
    </source>
</evidence>
<dbReference type="InterPro" id="IPR006029">
    <property type="entry name" value="Neurotrans-gated_channel_TM"/>
</dbReference>
<dbReference type="AlphaFoldDB" id="A0AAD9P711"/>
<dbReference type="SUPFAM" id="SSF63712">
    <property type="entry name" value="Nicotinic receptor ligand binding domain-like"/>
    <property type="match status" value="1"/>
</dbReference>
<comment type="similarity">
    <text evidence="1">Belongs to the ligand-gated ion channel (TC 1.A.9) family. Acetylcholine receptor (TC 1.A.9.1) subfamily.</text>
</comment>
<evidence type="ECO:0000256" key="15">
    <source>
        <dbReference type="ARBA" id="ARBA00023303"/>
    </source>
</evidence>
<keyword evidence="3" id="KW-1003">Cell membrane</keyword>